<sequence>MPILLGHLSCKTTCFLKIKILLFVINDYGNNWYQNSVKLLPGIEDRRLVKAIGLTKEEVTSSCVIR</sequence>
<reference evidence="2" key="1">
    <citation type="journal article" date="2022" name="Mol. Ecol. Resour.">
        <title>The genomes of chicory, endive, great burdock and yacon provide insights into Asteraceae palaeo-polyploidization history and plant inulin production.</title>
        <authorList>
            <person name="Fan W."/>
            <person name="Wang S."/>
            <person name="Wang H."/>
            <person name="Wang A."/>
            <person name="Jiang F."/>
            <person name="Liu H."/>
            <person name="Zhao H."/>
            <person name="Xu D."/>
            <person name="Zhang Y."/>
        </authorList>
    </citation>
    <scope>NUCLEOTIDE SEQUENCE [LARGE SCALE GENOMIC DNA]</scope>
    <source>
        <strain evidence="2">cv. Yunnan</strain>
    </source>
</reference>
<keyword evidence="2" id="KW-1185">Reference proteome</keyword>
<evidence type="ECO:0000313" key="2">
    <source>
        <dbReference type="Proteomes" id="UP001056120"/>
    </source>
</evidence>
<dbReference type="Proteomes" id="UP001056120">
    <property type="component" value="Linkage Group LG14"/>
</dbReference>
<evidence type="ECO:0000313" key="1">
    <source>
        <dbReference type="EMBL" id="KAI3785541.1"/>
    </source>
</evidence>
<accession>A0ACB9GQQ3</accession>
<gene>
    <name evidence="1" type="ORF">L1987_44660</name>
</gene>
<comment type="caution">
    <text evidence="1">The sequence shown here is derived from an EMBL/GenBank/DDBJ whole genome shotgun (WGS) entry which is preliminary data.</text>
</comment>
<dbReference type="EMBL" id="CM042031">
    <property type="protein sequence ID" value="KAI3785541.1"/>
    <property type="molecule type" value="Genomic_DNA"/>
</dbReference>
<proteinExistence type="predicted"/>
<organism evidence="1 2">
    <name type="scientific">Smallanthus sonchifolius</name>
    <dbReference type="NCBI Taxonomy" id="185202"/>
    <lineage>
        <taxon>Eukaryota</taxon>
        <taxon>Viridiplantae</taxon>
        <taxon>Streptophyta</taxon>
        <taxon>Embryophyta</taxon>
        <taxon>Tracheophyta</taxon>
        <taxon>Spermatophyta</taxon>
        <taxon>Magnoliopsida</taxon>
        <taxon>eudicotyledons</taxon>
        <taxon>Gunneridae</taxon>
        <taxon>Pentapetalae</taxon>
        <taxon>asterids</taxon>
        <taxon>campanulids</taxon>
        <taxon>Asterales</taxon>
        <taxon>Asteraceae</taxon>
        <taxon>Asteroideae</taxon>
        <taxon>Heliantheae alliance</taxon>
        <taxon>Millerieae</taxon>
        <taxon>Smallanthus</taxon>
    </lineage>
</organism>
<name>A0ACB9GQQ3_9ASTR</name>
<reference evidence="1 2" key="2">
    <citation type="journal article" date="2022" name="Mol. Ecol. Resour.">
        <title>The genomes of chicory, endive, great burdock and yacon provide insights into Asteraceae paleo-polyploidization history and plant inulin production.</title>
        <authorList>
            <person name="Fan W."/>
            <person name="Wang S."/>
            <person name="Wang H."/>
            <person name="Wang A."/>
            <person name="Jiang F."/>
            <person name="Liu H."/>
            <person name="Zhao H."/>
            <person name="Xu D."/>
            <person name="Zhang Y."/>
        </authorList>
    </citation>
    <scope>NUCLEOTIDE SEQUENCE [LARGE SCALE GENOMIC DNA]</scope>
    <source>
        <strain evidence="2">cv. Yunnan</strain>
        <tissue evidence="1">Leaves</tissue>
    </source>
</reference>
<protein>
    <submittedName>
        <fullName evidence="1">Uncharacterized protein</fullName>
    </submittedName>
</protein>